<dbReference type="Gene3D" id="4.10.860.120">
    <property type="entry name" value="RNA polymerase II, clamp domain"/>
    <property type="match status" value="1"/>
</dbReference>
<dbReference type="GO" id="GO:0000428">
    <property type="term" value="C:DNA-directed RNA polymerase complex"/>
    <property type="evidence" value="ECO:0007669"/>
    <property type="project" value="UniProtKB-KW"/>
</dbReference>
<evidence type="ECO:0000313" key="8">
    <source>
        <dbReference type="EMBL" id="BBM82432.1"/>
    </source>
</evidence>
<dbReference type="InterPro" id="IPR007080">
    <property type="entry name" value="RNA_pol_Rpb1_1"/>
</dbReference>
<dbReference type="KEGG" id="uam:UABAM_00775"/>
<keyword evidence="2 6" id="KW-0808">Transferase</keyword>
<evidence type="ECO:0000256" key="3">
    <source>
        <dbReference type="ARBA" id="ARBA00022695"/>
    </source>
</evidence>
<keyword evidence="9" id="KW-1185">Reference proteome</keyword>
<dbReference type="PROSITE" id="PS50157">
    <property type="entry name" value="ZINC_FINGER_C2H2_2"/>
    <property type="match status" value="1"/>
</dbReference>
<dbReference type="AlphaFoldDB" id="A0A5S9IJB4"/>
<dbReference type="InterPro" id="IPR006592">
    <property type="entry name" value="RNA_pol_N"/>
</dbReference>
<dbReference type="InterPro" id="IPR045867">
    <property type="entry name" value="DNA-dir_RpoC_beta_prime"/>
</dbReference>
<reference evidence="8 9" key="1">
    <citation type="submission" date="2019-08" db="EMBL/GenBank/DDBJ databases">
        <title>Complete genome sequence of Candidatus Uab amorphum.</title>
        <authorList>
            <person name="Shiratori T."/>
            <person name="Suzuki S."/>
            <person name="Kakizawa Y."/>
            <person name="Ishida K."/>
        </authorList>
    </citation>
    <scope>NUCLEOTIDE SEQUENCE [LARGE SCALE GENOMIC DNA]</scope>
    <source>
        <strain evidence="8 9">SRT547</strain>
    </source>
</reference>
<evidence type="ECO:0000256" key="4">
    <source>
        <dbReference type="ARBA" id="ARBA00023163"/>
    </source>
</evidence>
<keyword evidence="4 6" id="KW-0804">Transcription</keyword>
<evidence type="ECO:0000313" key="9">
    <source>
        <dbReference type="Proteomes" id="UP000326354"/>
    </source>
</evidence>
<evidence type="ECO:0000256" key="5">
    <source>
        <dbReference type="ARBA" id="ARBA00048552"/>
    </source>
</evidence>
<comment type="catalytic activity">
    <reaction evidence="5 6">
        <text>RNA(n) + a ribonucleoside 5'-triphosphate = RNA(n+1) + diphosphate</text>
        <dbReference type="Rhea" id="RHEA:21248"/>
        <dbReference type="Rhea" id="RHEA-COMP:14527"/>
        <dbReference type="Rhea" id="RHEA-COMP:17342"/>
        <dbReference type="ChEBI" id="CHEBI:33019"/>
        <dbReference type="ChEBI" id="CHEBI:61557"/>
        <dbReference type="ChEBI" id="CHEBI:140395"/>
        <dbReference type="EC" id="2.7.7.6"/>
    </reaction>
</comment>
<name>A0A5S9IJB4_UABAM</name>
<comment type="function">
    <text evidence="6">DNA-dependent RNA polymerase catalyzes the transcription of DNA into RNA using the four ribonucleoside triphosphates as substrates.</text>
</comment>
<dbReference type="RefSeq" id="WP_173013121.1">
    <property type="nucleotide sequence ID" value="NZ_AP019860.1"/>
</dbReference>
<keyword evidence="1 6" id="KW-0240">DNA-directed RNA polymerase</keyword>
<evidence type="ECO:0000256" key="1">
    <source>
        <dbReference type="ARBA" id="ARBA00022478"/>
    </source>
</evidence>
<evidence type="ECO:0000259" key="7">
    <source>
        <dbReference type="PROSITE" id="PS50157"/>
    </source>
</evidence>
<dbReference type="PROSITE" id="PS00028">
    <property type="entry name" value="ZINC_FINGER_C2H2_1"/>
    <property type="match status" value="1"/>
</dbReference>
<feature type="domain" description="C2H2-type" evidence="7">
    <location>
        <begin position="99"/>
        <end position="122"/>
    </location>
</feature>
<dbReference type="Pfam" id="PF04997">
    <property type="entry name" value="RNA_pol_Rpb1_1"/>
    <property type="match status" value="2"/>
</dbReference>
<keyword evidence="3 6" id="KW-0548">Nucleotidyltransferase</keyword>
<organism evidence="8 9">
    <name type="scientific">Uabimicrobium amorphum</name>
    <dbReference type="NCBI Taxonomy" id="2596890"/>
    <lineage>
        <taxon>Bacteria</taxon>
        <taxon>Pseudomonadati</taxon>
        <taxon>Planctomycetota</taxon>
        <taxon>Candidatus Uabimicrobiia</taxon>
        <taxon>Candidatus Uabimicrobiales</taxon>
        <taxon>Candidatus Uabimicrobiaceae</taxon>
        <taxon>Candidatus Uabimicrobium</taxon>
    </lineage>
</organism>
<dbReference type="GO" id="GO:0003677">
    <property type="term" value="F:DNA binding"/>
    <property type="evidence" value="ECO:0007669"/>
    <property type="project" value="InterPro"/>
</dbReference>
<dbReference type="SUPFAM" id="SSF64484">
    <property type="entry name" value="beta and beta-prime subunits of DNA dependent RNA-polymerase"/>
    <property type="match status" value="1"/>
</dbReference>
<proteinExistence type="inferred from homology"/>
<gene>
    <name evidence="8" type="ORF">UABAM_00775</name>
</gene>
<dbReference type="GO" id="GO:0006351">
    <property type="term" value="P:DNA-templated transcription"/>
    <property type="evidence" value="ECO:0007669"/>
    <property type="project" value="InterPro"/>
</dbReference>
<dbReference type="PANTHER" id="PTHR19376:SF54">
    <property type="entry name" value="DNA-DIRECTED RNA POLYMERASE SUBUNIT BETA"/>
    <property type="match status" value="1"/>
</dbReference>
<accession>A0A5S9IJB4</accession>
<comment type="similarity">
    <text evidence="6">Belongs to the RNA polymerase beta' chain family.</text>
</comment>
<evidence type="ECO:0000256" key="6">
    <source>
        <dbReference type="RuleBase" id="RU004279"/>
    </source>
</evidence>
<protein>
    <recommendedName>
        <fullName evidence="6">DNA-directed RNA polymerase subunit</fullName>
        <ecNumber evidence="6">2.7.7.6</ecNumber>
    </recommendedName>
</protein>
<dbReference type="PANTHER" id="PTHR19376">
    <property type="entry name" value="DNA-DIRECTED RNA POLYMERASE"/>
    <property type="match status" value="1"/>
</dbReference>
<dbReference type="EMBL" id="AP019860">
    <property type="protein sequence ID" value="BBM82432.1"/>
    <property type="molecule type" value="Genomic_DNA"/>
</dbReference>
<dbReference type="GO" id="GO:0003899">
    <property type="term" value="F:DNA-directed RNA polymerase activity"/>
    <property type="evidence" value="ECO:0007669"/>
    <property type="project" value="UniProtKB-EC"/>
</dbReference>
<dbReference type="Proteomes" id="UP000326354">
    <property type="component" value="Chromosome"/>
</dbReference>
<sequence length="512" mass="59388">MNSTMNNCHCTSSLQWFIKYCQALGLDVVHSESNMQIIPLTTKQYDTLSFGKVTSPLMINPRTNSAEKDGLYCERIFNSKEPYTCYCGKYKKKKVNVEYACDRCGVTLADSDAYYKHQGHIHLATAVIHPFMVEYLAPRMNLSVEKFRAMIYDMLEQDSQQLFAMLRKYDNVNDMILRRLLVPPAGFRPQHQPQIEDINTLYAEVIKQNHRLKHFIDKEAAAPILRIETAALQRKVDQLFMNESLKKPFTGYGKKRHTYTSLWGYMRKYLQNFFQHATSFSQKHTATYDPTLQENQCGVPLQQLLLLYKNFITQFRDGQKTKNVEIALQYLDFYTPVVDDILRAKSPEKKKLGNSLHYHHKLKHPMKSNQQITSEVVEILQHLDSFATTLKSLMEYIAKCPIVFSYKSVATALYATPLLDRRTTVAFSERTRRELHLKFAGEKVRLFIPRNEDMQQEARDLVGKYTSKKFTSSFSYLANLSAQKWSELAIGKHKIPLQDIDNTFVAANQITQ</sequence>
<dbReference type="InterPro" id="IPR044893">
    <property type="entry name" value="RNA_pol_Rpb1_clamp_domain"/>
</dbReference>
<dbReference type="SMART" id="SM00663">
    <property type="entry name" value="RPOLA_N"/>
    <property type="match status" value="1"/>
</dbReference>
<evidence type="ECO:0000256" key="2">
    <source>
        <dbReference type="ARBA" id="ARBA00022679"/>
    </source>
</evidence>
<dbReference type="EC" id="2.7.7.6" evidence="6"/>
<dbReference type="InterPro" id="IPR013087">
    <property type="entry name" value="Znf_C2H2_type"/>
</dbReference>